<reference evidence="1" key="1">
    <citation type="submission" date="2022-10" db="EMBL/GenBank/DDBJ databases">
        <title>Human gut microbiome strain richness.</title>
        <authorList>
            <person name="Chen-Liaw A."/>
        </authorList>
    </citation>
    <scope>NUCLEOTIDE SEQUENCE</scope>
    <source>
        <strain evidence="1">RTP21484st1_H8_RTP21484_190118</strain>
    </source>
</reference>
<organism evidence="1 2">
    <name type="scientific">Bacteroides ovatus</name>
    <dbReference type="NCBI Taxonomy" id="28116"/>
    <lineage>
        <taxon>Bacteria</taxon>
        <taxon>Pseudomonadati</taxon>
        <taxon>Bacteroidota</taxon>
        <taxon>Bacteroidia</taxon>
        <taxon>Bacteroidales</taxon>
        <taxon>Bacteroidaceae</taxon>
        <taxon>Bacteroides</taxon>
    </lineage>
</organism>
<accession>A0AAW6IQK6</accession>
<evidence type="ECO:0000313" key="1">
    <source>
        <dbReference type="EMBL" id="MDC7962162.1"/>
    </source>
</evidence>
<name>A0AAW6IQK6_BACOV</name>
<dbReference type="Proteomes" id="UP001215078">
    <property type="component" value="Unassembled WGS sequence"/>
</dbReference>
<sequence length="50" mass="5889">MKKTKLENQQQVWKGCKKTTGQTESMAHSENMVCRLSTHRKKPLQFLLKK</sequence>
<dbReference type="AlphaFoldDB" id="A0AAW6IQK6"/>
<proteinExistence type="predicted"/>
<gene>
    <name evidence="1" type="ORF">PQ628_28620</name>
</gene>
<dbReference type="RefSeq" id="WP_229106191.1">
    <property type="nucleotide sequence ID" value="NZ_JAQQPO010000089.1"/>
</dbReference>
<protein>
    <submittedName>
        <fullName evidence="1">Uncharacterized protein</fullName>
    </submittedName>
</protein>
<comment type="caution">
    <text evidence="1">The sequence shown here is derived from an EMBL/GenBank/DDBJ whole genome shotgun (WGS) entry which is preliminary data.</text>
</comment>
<dbReference type="EMBL" id="JAQQPO010000089">
    <property type="protein sequence ID" value="MDC7962162.1"/>
    <property type="molecule type" value="Genomic_DNA"/>
</dbReference>
<evidence type="ECO:0000313" key="2">
    <source>
        <dbReference type="Proteomes" id="UP001215078"/>
    </source>
</evidence>